<name>A0A0A9FDH5_ARUDO</name>
<reference evidence="1" key="1">
    <citation type="submission" date="2014-09" db="EMBL/GenBank/DDBJ databases">
        <authorList>
            <person name="Magalhaes I.L.F."/>
            <person name="Oliveira U."/>
            <person name="Santos F.R."/>
            <person name="Vidigal T.H.D.A."/>
            <person name="Brescovit A.D."/>
            <person name="Santos A.J."/>
        </authorList>
    </citation>
    <scope>NUCLEOTIDE SEQUENCE</scope>
    <source>
        <tissue evidence="1">Shoot tissue taken approximately 20 cm above the soil surface</tissue>
    </source>
</reference>
<organism evidence="1">
    <name type="scientific">Arundo donax</name>
    <name type="common">Giant reed</name>
    <name type="synonym">Donax arundinaceus</name>
    <dbReference type="NCBI Taxonomy" id="35708"/>
    <lineage>
        <taxon>Eukaryota</taxon>
        <taxon>Viridiplantae</taxon>
        <taxon>Streptophyta</taxon>
        <taxon>Embryophyta</taxon>
        <taxon>Tracheophyta</taxon>
        <taxon>Spermatophyta</taxon>
        <taxon>Magnoliopsida</taxon>
        <taxon>Liliopsida</taxon>
        <taxon>Poales</taxon>
        <taxon>Poaceae</taxon>
        <taxon>PACMAD clade</taxon>
        <taxon>Arundinoideae</taxon>
        <taxon>Arundineae</taxon>
        <taxon>Arundo</taxon>
    </lineage>
</organism>
<reference evidence="1" key="2">
    <citation type="journal article" date="2015" name="Data Brief">
        <title>Shoot transcriptome of the giant reed, Arundo donax.</title>
        <authorList>
            <person name="Barrero R.A."/>
            <person name="Guerrero F.D."/>
            <person name="Moolhuijzen P."/>
            <person name="Goolsby J.A."/>
            <person name="Tidwell J."/>
            <person name="Bellgard S.E."/>
            <person name="Bellgard M.I."/>
        </authorList>
    </citation>
    <scope>NUCLEOTIDE SEQUENCE</scope>
    <source>
        <tissue evidence="1">Shoot tissue taken approximately 20 cm above the soil surface</tissue>
    </source>
</reference>
<evidence type="ECO:0000313" key="1">
    <source>
        <dbReference type="EMBL" id="JAE11070.1"/>
    </source>
</evidence>
<dbReference type="EMBL" id="GBRH01186826">
    <property type="protein sequence ID" value="JAE11070.1"/>
    <property type="molecule type" value="Transcribed_RNA"/>
</dbReference>
<accession>A0A0A9FDH5</accession>
<dbReference type="AlphaFoldDB" id="A0A0A9FDH5"/>
<sequence length="51" mass="5414">MVSVCAHASSTLCAARTSVSTISPSYWAWSCGVLNMEKTPAHPRTASAMAW</sequence>
<protein>
    <submittedName>
        <fullName evidence="1">Uncharacterized protein</fullName>
    </submittedName>
</protein>
<proteinExistence type="predicted"/>